<proteinExistence type="predicted"/>
<keyword evidence="2" id="KW-0812">Transmembrane</keyword>
<protein>
    <recommendedName>
        <fullName evidence="5">Tight adherence protein B</fullName>
    </recommendedName>
</protein>
<dbReference type="RefSeq" id="WP_306837168.1">
    <property type="nucleotide sequence ID" value="NZ_JAUSRA010000001.1"/>
</dbReference>
<name>A0ABT9N660_9ACTN</name>
<dbReference type="EMBL" id="JAUSRA010000001">
    <property type="protein sequence ID" value="MDP9798916.1"/>
    <property type="molecule type" value="Genomic_DNA"/>
</dbReference>
<evidence type="ECO:0000256" key="2">
    <source>
        <dbReference type="SAM" id="Phobius"/>
    </source>
</evidence>
<dbReference type="PANTHER" id="PTHR35007:SF4">
    <property type="entry name" value="CONSERVED TRANSMEMBRANE PROTEIN-RELATED"/>
    <property type="match status" value="1"/>
</dbReference>
<keyword evidence="2" id="KW-0472">Membrane</keyword>
<accession>A0ABT9N660</accession>
<feature type="compositionally biased region" description="Polar residues" evidence="1">
    <location>
        <begin position="160"/>
        <end position="169"/>
    </location>
</feature>
<gene>
    <name evidence="3" type="ORF">J2S43_007428</name>
</gene>
<keyword evidence="2" id="KW-1133">Transmembrane helix</keyword>
<keyword evidence="4" id="KW-1185">Reference proteome</keyword>
<evidence type="ECO:0000313" key="4">
    <source>
        <dbReference type="Proteomes" id="UP001240984"/>
    </source>
</evidence>
<dbReference type="PANTHER" id="PTHR35007">
    <property type="entry name" value="INTEGRAL MEMBRANE PROTEIN-RELATED"/>
    <property type="match status" value="1"/>
</dbReference>
<organism evidence="3 4">
    <name type="scientific">Catenuloplanes nepalensis</name>
    <dbReference type="NCBI Taxonomy" id="587533"/>
    <lineage>
        <taxon>Bacteria</taxon>
        <taxon>Bacillati</taxon>
        <taxon>Actinomycetota</taxon>
        <taxon>Actinomycetes</taxon>
        <taxon>Micromonosporales</taxon>
        <taxon>Micromonosporaceae</taxon>
        <taxon>Catenuloplanes</taxon>
    </lineage>
</organism>
<sequence length="497" mass="50732">MSTFWAAITVLAGTMAVLAGLTTFRFRSPAALTGPRPKRLAASVRRGLFAEAAARHAAESRPERLAVPVGRGLFAEAAAENAESRPERPAVPVGRGLFAEAAAESAESRPERPAVPVGRGLFAEGAVENTAGIRLPAAFRFDGASGVFTPIHDEQPSAPNPASQTSGSSRPLGANASFSGRAPVRIPLRQRAGDAADADGEGSRARRPSAPDPTVEPRERADDSVSGRADGSAQGGSGGVSWRVGRGAPGDSGGLSRHAGDVVPEGFGDDVPEAAMRPWAGPSGETRASRRSALRGLVGLPHTRNGQRLLVTAVAGVSALAGLAVAGPVGMLVAVYCRLAVRGLLRWKAARASARARTRTLDMLCTLAADLRAGLPHTDPPMLPDPRIGRLTSAAWRLAEHTGAPLADLVERIETDTRAMARGQAAAAAEAAGARATAWLLAALPAGGLVLGAFMGVDPLAVLLHTPIGAACATGAVVLQSAGLAWANRLATSGSTP</sequence>
<feature type="compositionally biased region" description="Basic and acidic residues" evidence="1">
    <location>
        <begin position="215"/>
        <end position="225"/>
    </location>
</feature>
<feature type="region of interest" description="Disordered" evidence="1">
    <location>
        <begin position="148"/>
        <end position="268"/>
    </location>
</feature>
<reference evidence="3 4" key="1">
    <citation type="submission" date="2023-07" db="EMBL/GenBank/DDBJ databases">
        <title>Sequencing the genomes of 1000 actinobacteria strains.</title>
        <authorList>
            <person name="Klenk H.-P."/>
        </authorList>
    </citation>
    <scope>NUCLEOTIDE SEQUENCE [LARGE SCALE GENOMIC DNA]</scope>
    <source>
        <strain evidence="3 4">DSM 44710</strain>
    </source>
</reference>
<feature type="transmembrane region" description="Helical" evidence="2">
    <location>
        <begin position="468"/>
        <end position="487"/>
    </location>
</feature>
<feature type="transmembrane region" description="Helical" evidence="2">
    <location>
        <begin position="309"/>
        <end position="337"/>
    </location>
</feature>
<dbReference type="Proteomes" id="UP001240984">
    <property type="component" value="Unassembled WGS sequence"/>
</dbReference>
<evidence type="ECO:0000313" key="3">
    <source>
        <dbReference type="EMBL" id="MDP9798916.1"/>
    </source>
</evidence>
<comment type="caution">
    <text evidence="3">The sequence shown here is derived from an EMBL/GenBank/DDBJ whole genome shotgun (WGS) entry which is preliminary data.</text>
</comment>
<evidence type="ECO:0000256" key="1">
    <source>
        <dbReference type="SAM" id="MobiDB-lite"/>
    </source>
</evidence>
<evidence type="ECO:0008006" key="5">
    <source>
        <dbReference type="Google" id="ProtNLM"/>
    </source>
</evidence>
<feature type="transmembrane region" description="Helical" evidence="2">
    <location>
        <begin position="438"/>
        <end position="456"/>
    </location>
</feature>